<protein>
    <submittedName>
        <fullName evidence="1">SDR family NAD(P)-dependent oxidoreductase</fullName>
    </submittedName>
</protein>
<name>A0A3D9BSG9_9RHOB</name>
<dbReference type="OrthoDB" id="9785826at2"/>
<dbReference type="SUPFAM" id="SSF51735">
    <property type="entry name" value="NAD(P)-binding Rossmann-fold domains"/>
    <property type="match status" value="1"/>
</dbReference>
<gene>
    <name evidence="1" type="ORF">DRV84_09360</name>
</gene>
<evidence type="ECO:0000313" key="2">
    <source>
        <dbReference type="Proteomes" id="UP000257131"/>
    </source>
</evidence>
<dbReference type="InterPro" id="IPR036291">
    <property type="entry name" value="NAD(P)-bd_dom_sf"/>
</dbReference>
<organism evidence="1 2">
    <name type="scientific">Rhodosalinus sediminis</name>
    <dbReference type="NCBI Taxonomy" id="1940533"/>
    <lineage>
        <taxon>Bacteria</taxon>
        <taxon>Pseudomonadati</taxon>
        <taxon>Pseudomonadota</taxon>
        <taxon>Alphaproteobacteria</taxon>
        <taxon>Rhodobacterales</taxon>
        <taxon>Paracoccaceae</taxon>
        <taxon>Rhodosalinus</taxon>
    </lineage>
</organism>
<dbReference type="PANTHER" id="PTHR45458">
    <property type="entry name" value="SHORT-CHAIN DEHYDROGENASE/REDUCTASE SDR"/>
    <property type="match status" value="1"/>
</dbReference>
<dbReference type="PANTHER" id="PTHR45458:SF1">
    <property type="entry name" value="SHORT CHAIN DEHYDROGENASE"/>
    <property type="match status" value="1"/>
</dbReference>
<dbReference type="GO" id="GO:0016616">
    <property type="term" value="F:oxidoreductase activity, acting on the CH-OH group of donors, NAD or NADP as acceptor"/>
    <property type="evidence" value="ECO:0007669"/>
    <property type="project" value="TreeGrafter"/>
</dbReference>
<dbReference type="AlphaFoldDB" id="A0A3D9BSG9"/>
<proteinExistence type="predicted"/>
<dbReference type="InterPro" id="IPR052184">
    <property type="entry name" value="SDR_enzymes"/>
</dbReference>
<dbReference type="InterPro" id="IPR002347">
    <property type="entry name" value="SDR_fam"/>
</dbReference>
<keyword evidence="2" id="KW-1185">Reference proteome</keyword>
<accession>A0A3D9BSG9</accession>
<dbReference type="Gene3D" id="3.40.50.720">
    <property type="entry name" value="NAD(P)-binding Rossmann-like Domain"/>
    <property type="match status" value="1"/>
</dbReference>
<dbReference type="PRINTS" id="PR00081">
    <property type="entry name" value="GDHRDH"/>
</dbReference>
<dbReference type="EMBL" id="QOHR01000011">
    <property type="protein sequence ID" value="REC56475.1"/>
    <property type="molecule type" value="Genomic_DNA"/>
</dbReference>
<dbReference type="RefSeq" id="WP_115979642.1">
    <property type="nucleotide sequence ID" value="NZ_QOHR01000011.1"/>
</dbReference>
<dbReference type="Proteomes" id="UP000257131">
    <property type="component" value="Unassembled WGS sequence"/>
</dbReference>
<sequence>MIDALVIGASGGIGRAVAREMKARGGNVTTLSRAEDGLDVTDPDAVRRVMGALEGPFQTIFVSVGILAPEGGAPEKQLSAIDPEEMRRVFAVNTIGVAHVLSWLPGLLPRRGRSVTGVLTARVGSIGDNRMGGWYSYRASKAALNQIVHGAAVELGRSRRDAIVAALHPGTVDTPFTEGFDPPHGKDAPEESARNLCDVMERLTPEQSGGFYDYAGREIPW</sequence>
<dbReference type="Pfam" id="PF13561">
    <property type="entry name" value="adh_short_C2"/>
    <property type="match status" value="1"/>
</dbReference>
<comment type="caution">
    <text evidence="1">The sequence shown here is derived from an EMBL/GenBank/DDBJ whole genome shotgun (WGS) entry which is preliminary data.</text>
</comment>
<evidence type="ECO:0000313" key="1">
    <source>
        <dbReference type="EMBL" id="REC56475.1"/>
    </source>
</evidence>
<reference evidence="1 2" key="1">
    <citation type="journal article" date="2017" name="Int. J. Syst. Evol. Microbiol.">
        <title>Rhodosalinus sediminis gen. nov., sp. nov., isolated from marine saltern.</title>
        <authorList>
            <person name="Guo L.Y."/>
            <person name="Ling S.K."/>
            <person name="Li C.M."/>
            <person name="Chen G.J."/>
            <person name="Du Z.J."/>
        </authorList>
    </citation>
    <scope>NUCLEOTIDE SEQUENCE [LARGE SCALE GENOMIC DNA]</scope>
    <source>
        <strain evidence="1 2">WDN1C137</strain>
    </source>
</reference>